<dbReference type="InterPro" id="IPR006153">
    <property type="entry name" value="Cation/H_exchanger_TM"/>
</dbReference>
<dbReference type="PANTHER" id="PTHR32468">
    <property type="entry name" value="CATION/H + ANTIPORTER"/>
    <property type="match status" value="1"/>
</dbReference>
<feature type="transmembrane region" description="Helical" evidence="7">
    <location>
        <begin position="244"/>
        <end position="268"/>
    </location>
</feature>
<sequence length="414" mass="45110">METQTLLLILVDICLIIGLARLVGNLFTRINQPPVMGEIVAGIMLGPSLLGWLAPHTEAILFPKDVMPSIYLLSQIGLIFFMFLVGLEVSPENMRGRLRVAMATSSISILVPFTLGVSLALTLLQPLRTNPEISNLAFALFLGAAMSVTAFPVLARIIQEKNLQKTPLGLLALTCASVDDITAWCLLAMAIIATRSNDIFSAWPTLVGISLFTMLMMTVGRRWIEQQMRAWAQRGPLTLSQQTIIYIFLILSAIGTQLLNIDVIFGGFIMGVIMPKNLASTVYLRERIQDFVTIFLLPLFFAYSGINTQIGLVNTPTLWGLTILILLAAVLGKFGGTYWVSRWTGLPAGEAAALGLLMNTRGLTELIILNVGLSLKVISPVLFTMLVIMALVTTFIASPLMDRVYPGPLSDPSS</sequence>
<feature type="transmembrane region" description="Helical" evidence="7">
    <location>
        <begin position="318"/>
        <end position="339"/>
    </location>
</feature>
<keyword evidence="4 7" id="KW-1133">Transmembrane helix</keyword>
<keyword evidence="5" id="KW-0406">Ion transport</keyword>
<proteinExistence type="predicted"/>
<dbReference type="RefSeq" id="WP_322877493.1">
    <property type="nucleotide sequence ID" value="NZ_JAVMIP010000003.1"/>
</dbReference>
<keyword evidence="6 7" id="KW-0472">Membrane</keyword>
<evidence type="ECO:0000256" key="2">
    <source>
        <dbReference type="ARBA" id="ARBA00022448"/>
    </source>
</evidence>
<name>A0AAE4FQB4_9CYAN</name>
<dbReference type="Gene3D" id="1.20.1530.20">
    <property type="match status" value="1"/>
</dbReference>
<feature type="transmembrane region" description="Helical" evidence="7">
    <location>
        <begin position="66"/>
        <end position="87"/>
    </location>
</feature>
<keyword evidence="10" id="KW-1185">Reference proteome</keyword>
<evidence type="ECO:0000256" key="7">
    <source>
        <dbReference type="SAM" id="Phobius"/>
    </source>
</evidence>
<evidence type="ECO:0000256" key="4">
    <source>
        <dbReference type="ARBA" id="ARBA00022989"/>
    </source>
</evidence>
<dbReference type="InterPro" id="IPR038770">
    <property type="entry name" value="Na+/solute_symporter_sf"/>
</dbReference>
<evidence type="ECO:0000256" key="1">
    <source>
        <dbReference type="ARBA" id="ARBA00004141"/>
    </source>
</evidence>
<evidence type="ECO:0000313" key="9">
    <source>
        <dbReference type="EMBL" id="MDS3860210.1"/>
    </source>
</evidence>
<feature type="domain" description="Cation/H+ exchanger transmembrane" evidence="8">
    <location>
        <begin position="20"/>
        <end position="398"/>
    </location>
</feature>
<evidence type="ECO:0000259" key="8">
    <source>
        <dbReference type="Pfam" id="PF00999"/>
    </source>
</evidence>
<comment type="caution">
    <text evidence="9">The sequence shown here is derived from an EMBL/GenBank/DDBJ whole genome shotgun (WGS) entry which is preliminary data.</text>
</comment>
<feature type="transmembrane region" description="Helical" evidence="7">
    <location>
        <begin position="170"/>
        <end position="193"/>
    </location>
</feature>
<protein>
    <submittedName>
        <fullName evidence="9">Cation:proton antiporter</fullName>
    </submittedName>
</protein>
<dbReference type="GO" id="GO:0016020">
    <property type="term" value="C:membrane"/>
    <property type="evidence" value="ECO:0007669"/>
    <property type="project" value="UniProtKB-SubCell"/>
</dbReference>
<evidence type="ECO:0000256" key="6">
    <source>
        <dbReference type="ARBA" id="ARBA00023136"/>
    </source>
</evidence>
<dbReference type="Pfam" id="PF00999">
    <property type="entry name" value="Na_H_Exchanger"/>
    <property type="match status" value="1"/>
</dbReference>
<comment type="subcellular location">
    <subcellularLocation>
        <location evidence="1">Membrane</location>
        <topology evidence="1">Multi-pass membrane protein</topology>
    </subcellularLocation>
</comment>
<dbReference type="Proteomes" id="UP001268256">
    <property type="component" value="Unassembled WGS sequence"/>
</dbReference>
<feature type="transmembrane region" description="Helical" evidence="7">
    <location>
        <begin position="199"/>
        <end position="224"/>
    </location>
</feature>
<feature type="transmembrane region" description="Helical" evidence="7">
    <location>
        <begin position="6"/>
        <end position="23"/>
    </location>
</feature>
<organism evidence="9 10">
    <name type="scientific">Pseudocalidococcus azoricus BACA0444</name>
    <dbReference type="NCBI Taxonomy" id="2918990"/>
    <lineage>
        <taxon>Bacteria</taxon>
        <taxon>Bacillati</taxon>
        <taxon>Cyanobacteriota</taxon>
        <taxon>Cyanophyceae</taxon>
        <taxon>Acaryochloridales</taxon>
        <taxon>Thermosynechococcaceae</taxon>
        <taxon>Pseudocalidococcus</taxon>
        <taxon>Pseudocalidococcus azoricus</taxon>
    </lineage>
</organism>
<accession>A0AAE4FQB4</accession>
<gene>
    <name evidence="9" type="ORF">RIF25_05265</name>
</gene>
<keyword evidence="2" id="KW-0813">Transport</keyword>
<feature type="transmembrane region" description="Helical" evidence="7">
    <location>
        <begin position="351"/>
        <end position="369"/>
    </location>
</feature>
<evidence type="ECO:0000256" key="5">
    <source>
        <dbReference type="ARBA" id="ARBA00023065"/>
    </source>
</evidence>
<dbReference type="PANTHER" id="PTHR32468:SF0">
    <property type="entry name" value="K(+)_H(+) ANTIPORTER 1"/>
    <property type="match status" value="1"/>
</dbReference>
<reference evidence="10" key="1">
    <citation type="submission" date="2023-07" db="EMBL/GenBank/DDBJ databases">
        <authorList>
            <person name="Luz R."/>
            <person name="Cordeiro R."/>
            <person name="Fonseca A."/>
            <person name="Goncalves V."/>
        </authorList>
    </citation>
    <scope>NUCLEOTIDE SEQUENCE [LARGE SCALE GENOMIC DNA]</scope>
    <source>
        <strain evidence="10">BACA0444</strain>
    </source>
</reference>
<dbReference type="EMBL" id="JAVMIP010000003">
    <property type="protein sequence ID" value="MDS3860210.1"/>
    <property type="molecule type" value="Genomic_DNA"/>
</dbReference>
<feature type="transmembrane region" description="Helical" evidence="7">
    <location>
        <begin position="99"/>
        <end position="124"/>
    </location>
</feature>
<feature type="transmembrane region" description="Helical" evidence="7">
    <location>
        <begin position="136"/>
        <end position="158"/>
    </location>
</feature>
<evidence type="ECO:0000313" key="10">
    <source>
        <dbReference type="Proteomes" id="UP001268256"/>
    </source>
</evidence>
<dbReference type="GO" id="GO:1902600">
    <property type="term" value="P:proton transmembrane transport"/>
    <property type="evidence" value="ECO:0007669"/>
    <property type="project" value="InterPro"/>
</dbReference>
<feature type="transmembrane region" description="Helical" evidence="7">
    <location>
        <begin position="35"/>
        <end position="54"/>
    </location>
</feature>
<evidence type="ECO:0000256" key="3">
    <source>
        <dbReference type="ARBA" id="ARBA00022692"/>
    </source>
</evidence>
<dbReference type="AlphaFoldDB" id="A0AAE4FQB4"/>
<keyword evidence="3 7" id="KW-0812">Transmembrane</keyword>
<feature type="transmembrane region" description="Helical" evidence="7">
    <location>
        <begin position="381"/>
        <end position="401"/>
    </location>
</feature>
<dbReference type="InterPro" id="IPR050794">
    <property type="entry name" value="CPA2_transporter"/>
</dbReference>
<dbReference type="GO" id="GO:0015297">
    <property type="term" value="F:antiporter activity"/>
    <property type="evidence" value="ECO:0007669"/>
    <property type="project" value="InterPro"/>
</dbReference>
<feature type="transmembrane region" description="Helical" evidence="7">
    <location>
        <begin position="288"/>
        <end position="306"/>
    </location>
</feature>